<dbReference type="Proteomes" id="UP000317990">
    <property type="component" value="Unassembled WGS sequence"/>
</dbReference>
<dbReference type="PANTHER" id="PTHR34573:SF1">
    <property type="entry name" value="VITAMIN K EPOXIDE REDUCTASE DOMAIN-CONTAINING PROTEIN"/>
    <property type="match status" value="1"/>
</dbReference>
<dbReference type="PANTHER" id="PTHR34573">
    <property type="entry name" value="VKC DOMAIN-CONTAINING PROTEIN"/>
    <property type="match status" value="1"/>
</dbReference>
<proteinExistence type="predicted"/>
<organism evidence="3 4">
    <name type="scientific">Aphanocapsa feldmannii 277cV</name>
    <dbReference type="NCBI Taxonomy" id="2507553"/>
    <lineage>
        <taxon>Bacteria</taxon>
        <taxon>Bacillati</taxon>
        <taxon>Cyanobacteriota</taxon>
        <taxon>Cyanophyceae</taxon>
        <taxon>Oscillatoriophycideae</taxon>
        <taxon>Chroococcales</taxon>
        <taxon>Microcystaceae</taxon>
        <taxon>Aphanocapsa</taxon>
    </lineage>
</organism>
<keyword evidence="2" id="KW-0732">Signal</keyword>
<name>A0A524RLZ2_9CHRO</name>
<feature type="chain" id="PRO_5021961106" description="Thioredoxin domain-containing protein" evidence="2">
    <location>
        <begin position="19"/>
        <end position="167"/>
    </location>
</feature>
<reference evidence="3 4" key="1">
    <citation type="journal article" date="2019" name="mSystems">
        <title>Life at home and on the roam: Genomic adaptions reflect the dual lifestyle of an intracellular, facultative symbiont.</title>
        <authorList>
            <person name="Burgsdorf I."/>
        </authorList>
    </citation>
    <scope>NUCLEOTIDE SEQUENCE [LARGE SCALE GENOMIC DNA]</scope>
    <source>
        <strain evidence="3">277cV</strain>
    </source>
</reference>
<dbReference type="PROSITE" id="PS51257">
    <property type="entry name" value="PROKAR_LIPOPROTEIN"/>
    <property type="match status" value="1"/>
</dbReference>
<evidence type="ECO:0000313" key="3">
    <source>
        <dbReference type="EMBL" id="TGG90514.1"/>
    </source>
</evidence>
<accession>A0A524RLZ2</accession>
<evidence type="ECO:0000256" key="2">
    <source>
        <dbReference type="SAM" id="SignalP"/>
    </source>
</evidence>
<sequence length="167" mass="17168">MLPLARVLTLGLLSLAIAACTTPPAPEGGMTSLDSGEEAAGPMQGDASSMMDTLLAGNVSPKVQRSSTADQVALADHLTASGATVYTAYWCHACSIQKELFGKEAVASLDVVECAADGQDSQSELCDTKGVVGYPTWEIKGVLQDGGVKGMGELADLSGYGGDRDWP</sequence>
<evidence type="ECO:0000256" key="1">
    <source>
        <dbReference type="SAM" id="MobiDB-lite"/>
    </source>
</evidence>
<dbReference type="Gene3D" id="3.40.30.10">
    <property type="entry name" value="Glutaredoxin"/>
    <property type="match status" value="1"/>
</dbReference>
<gene>
    <name evidence="3" type="ORF">ERJ67_10720</name>
</gene>
<protein>
    <recommendedName>
        <fullName evidence="5">Thioredoxin domain-containing protein</fullName>
    </recommendedName>
</protein>
<feature type="region of interest" description="Disordered" evidence="1">
    <location>
        <begin position="27"/>
        <end position="47"/>
    </location>
</feature>
<dbReference type="EMBL" id="SRMO01000087">
    <property type="protein sequence ID" value="TGG90514.1"/>
    <property type="molecule type" value="Genomic_DNA"/>
</dbReference>
<dbReference type="AlphaFoldDB" id="A0A524RLZ2"/>
<evidence type="ECO:0000313" key="4">
    <source>
        <dbReference type="Proteomes" id="UP000317990"/>
    </source>
</evidence>
<comment type="caution">
    <text evidence="3">The sequence shown here is derived from an EMBL/GenBank/DDBJ whole genome shotgun (WGS) entry which is preliminary data.</text>
</comment>
<evidence type="ECO:0008006" key="5">
    <source>
        <dbReference type="Google" id="ProtNLM"/>
    </source>
</evidence>
<feature type="signal peptide" evidence="2">
    <location>
        <begin position="1"/>
        <end position="18"/>
    </location>
</feature>
<dbReference type="InterPro" id="IPR036249">
    <property type="entry name" value="Thioredoxin-like_sf"/>
</dbReference>
<dbReference type="SUPFAM" id="SSF52833">
    <property type="entry name" value="Thioredoxin-like"/>
    <property type="match status" value="1"/>
</dbReference>